<name>A0A1N6NBW9_9GAMM</name>
<dbReference type="AlphaFoldDB" id="A0A1N6NBW9"/>
<dbReference type="SUPFAM" id="SSF53850">
    <property type="entry name" value="Periplasmic binding protein-like II"/>
    <property type="match status" value="1"/>
</dbReference>
<dbReference type="Gene3D" id="3.40.190.10">
    <property type="entry name" value="Periplasmic binding protein-like II"/>
    <property type="match status" value="2"/>
</dbReference>
<dbReference type="RefSeq" id="WP_217695076.1">
    <property type="nucleotide sequence ID" value="NZ_FTMN01000001.1"/>
</dbReference>
<dbReference type="GO" id="GO:0030313">
    <property type="term" value="C:cell envelope"/>
    <property type="evidence" value="ECO:0007669"/>
    <property type="project" value="UniProtKB-SubCell"/>
</dbReference>
<evidence type="ECO:0000256" key="2">
    <source>
        <dbReference type="ARBA" id="ARBA00010333"/>
    </source>
</evidence>
<dbReference type="STRING" id="49186.SAMN05421647_101206"/>
<accession>A0A1N6NBW9</accession>
<comment type="subcellular location">
    <subcellularLocation>
        <location evidence="1">Cell envelope</location>
    </subcellularLocation>
</comment>
<dbReference type="SMART" id="SM00079">
    <property type="entry name" value="PBPe"/>
    <property type="match status" value="1"/>
</dbReference>
<evidence type="ECO:0000313" key="8">
    <source>
        <dbReference type="EMBL" id="SIP89589.1"/>
    </source>
</evidence>
<organism evidence="8 9">
    <name type="scientific">Marinobacterium stanieri</name>
    <dbReference type="NCBI Taxonomy" id="49186"/>
    <lineage>
        <taxon>Bacteria</taxon>
        <taxon>Pseudomonadati</taxon>
        <taxon>Pseudomonadota</taxon>
        <taxon>Gammaproteobacteria</taxon>
        <taxon>Oceanospirillales</taxon>
        <taxon>Oceanospirillaceae</taxon>
        <taxon>Marinobacterium</taxon>
    </lineage>
</organism>
<dbReference type="InterPro" id="IPR018313">
    <property type="entry name" value="SBP_3_CS"/>
</dbReference>
<evidence type="ECO:0000256" key="1">
    <source>
        <dbReference type="ARBA" id="ARBA00004196"/>
    </source>
</evidence>
<evidence type="ECO:0000313" key="9">
    <source>
        <dbReference type="Proteomes" id="UP000186895"/>
    </source>
</evidence>
<keyword evidence="9" id="KW-1185">Reference proteome</keyword>
<dbReference type="CDD" id="cd13713">
    <property type="entry name" value="PBP2_Cystine_like_1"/>
    <property type="match status" value="1"/>
</dbReference>
<keyword evidence="3 5" id="KW-0732">Signal</keyword>
<protein>
    <submittedName>
        <fullName evidence="8">Amino acid ABC transporter substrate-binding protein, PAAT family</fullName>
    </submittedName>
</protein>
<dbReference type="PANTHER" id="PTHR35936">
    <property type="entry name" value="MEMBRANE-BOUND LYTIC MUREIN TRANSGLYCOSYLASE F"/>
    <property type="match status" value="1"/>
</dbReference>
<dbReference type="Pfam" id="PF00497">
    <property type="entry name" value="SBP_bac_3"/>
    <property type="match status" value="1"/>
</dbReference>
<dbReference type="Proteomes" id="UP000186895">
    <property type="component" value="Unassembled WGS sequence"/>
</dbReference>
<proteinExistence type="inferred from homology"/>
<dbReference type="PROSITE" id="PS01039">
    <property type="entry name" value="SBP_BACTERIAL_3"/>
    <property type="match status" value="1"/>
</dbReference>
<dbReference type="SMART" id="SM00062">
    <property type="entry name" value="PBPb"/>
    <property type="match status" value="1"/>
</dbReference>
<feature type="chain" id="PRO_5012026151" evidence="5">
    <location>
        <begin position="22"/>
        <end position="254"/>
    </location>
</feature>
<feature type="domain" description="Solute-binding protein family 3/N-terminal" evidence="6">
    <location>
        <begin position="33"/>
        <end position="252"/>
    </location>
</feature>
<feature type="domain" description="Ionotropic glutamate receptor C-terminal" evidence="7">
    <location>
        <begin position="33"/>
        <end position="251"/>
    </location>
</feature>
<gene>
    <name evidence="8" type="ORF">SAMN05421647_101206</name>
</gene>
<evidence type="ECO:0000256" key="3">
    <source>
        <dbReference type="ARBA" id="ARBA00022729"/>
    </source>
</evidence>
<sequence>MLKKMIMTACFGLALASNAQAAGGLETVKSENELTFAMSGAYPPFNFVDEQGDLAGFDVEIGREIAKRIGVEGEPIATAWDGIIAGLLANRYDTIIGSMAITDERLKTIDFSNPYYRSGAQLFVKKGAESTSLAELKGAKIGVTLGTTFEGWLRENAPDVEVRTYKGVPQMMMETQSGRLSGFVTDRLTGLMAIQERDMPIQMAGDLLYPELIGIAMQKDNPELLSAINKALADMQADGTYQQISEKWFGTDIR</sequence>
<dbReference type="PANTHER" id="PTHR35936:SF19">
    <property type="entry name" value="AMINO-ACID-BINDING PROTEIN YXEM-RELATED"/>
    <property type="match status" value="1"/>
</dbReference>
<dbReference type="GO" id="GO:0016020">
    <property type="term" value="C:membrane"/>
    <property type="evidence" value="ECO:0007669"/>
    <property type="project" value="InterPro"/>
</dbReference>
<evidence type="ECO:0000259" key="6">
    <source>
        <dbReference type="SMART" id="SM00062"/>
    </source>
</evidence>
<evidence type="ECO:0000256" key="5">
    <source>
        <dbReference type="SAM" id="SignalP"/>
    </source>
</evidence>
<dbReference type="InterPro" id="IPR001638">
    <property type="entry name" value="Solute-binding_3/MltF_N"/>
</dbReference>
<dbReference type="EMBL" id="FTMN01000001">
    <property type="protein sequence ID" value="SIP89589.1"/>
    <property type="molecule type" value="Genomic_DNA"/>
</dbReference>
<evidence type="ECO:0000256" key="4">
    <source>
        <dbReference type="RuleBase" id="RU003744"/>
    </source>
</evidence>
<reference evidence="8 9" key="1">
    <citation type="submission" date="2017-01" db="EMBL/GenBank/DDBJ databases">
        <authorList>
            <person name="Mah S.A."/>
            <person name="Swanson W.J."/>
            <person name="Moy G.W."/>
            <person name="Vacquier V.D."/>
        </authorList>
    </citation>
    <scope>NUCLEOTIDE SEQUENCE [LARGE SCALE GENOMIC DNA]</scope>
    <source>
        <strain evidence="8 9">DSM 7027</strain>
    </source>
</reference>
<evidence type="ECO:0000259" key="7">
    <source>
        <dbReference type="SMART" id="SM00079"/>
    </source>
</evidence>
<comment type="similarity">
    <text evidence="2 4">Belongs to the bacterial solute-binding protein 3 family.</text>
</comment>
<feature type="signal peptide" evidence="5">
    <location>
        <begin position="1"/>
        <end position="21"/>
    </location>
</feature>
<dbReference type="GO" id="GO:0015276">
    <property type="term" value="F:ligand-gated monoatomic ion channel activity"/>
    <property type="evidence" value="ECO:0007669"/>
    <property type="project" value="InterPro"/>
</dbReference>
<dbReference type="InterPro" id="IPR001320">
    <property type="entry name" value="Iontro_rcpt_C"/>
</dbReference>